<dbReference type="Gene3D" id="1.20.1250.20">
    <property type="entry name" value="MFS general substrate transporter like domains"/>
    <property type="match status" value="1"/>
</dbReference>
<evidence type="ECO:0000259" key="5">
    <source>
        <dbReference type="PROSITE" id="PS50850"/>
    </source>
</evidence>
<protein>
    <submittedName>
        <fullName evidence="6">MFS transporter</fullName>
    </submittedName>
</protein>
<dbReference type="InterPro" id="IPR020846">
    <property type="entry name" value="MFS_dom"/>
</dbReference>
<feature type="transmembrane region" description="Helical" evidence="4">
    <location>
        <begin position="374"/>
        <end position="393"/>
    </location>
</feature>
<keyword evidence="2 4" id="KW-1133">Transmembrane helix</keyword>
<evidence type="ECO:0000256" key="3">
    <source>
        <dbReference type="ARBA" id="ARBA00023136"/>
    </source>
</evidence>
<feature type="transmembrane region" description="Helical" evidence="4">
    <location>
        <begin position="261"/>
        <end position="280"/>
    </location>
</feature>
<proteinExistence type="predicted"/>
<evidence type="ECO:0000313" key="6">
    <source>
        <dbReference type="EMBL" id="QQR36876.1"/>
    </source>
</evidence>
<gene>
    <name evidence="6" type="ORF">JI749_04390</name>
</gene>
<name>A0ABX7BYJ8_9HYPH</name>
<dbReference type="PROSITE" id="PS50850">
    <property type="entry name" value="MFS"/>
    <property type="match status" value="1"/>
</dbReference>
<keyword evidence="7" id="KW-1185">Reference proteome</keyword>
<dbReference type="EMBL" id="CP068047">
    <property type="protein sequence ID" value="QQR36876.1"/>
    <property type="molecule type" value="Genomic_DNA"/>
</dbReference>
<evidence type="ECO:0000256" key="1">
    <source>
        <dbReference type="ARBA" id="ARBA00022692"/>
    </source>
</evidence>
<evidence type="ECO:0000256" key="2">
    <source>
        <dbReference type="ARBA" id="ARBA00022989"/>
    </source>
</evidence>
<feature type="transmembrane region" description="Helical" evidence="4">
    <location>
        <begin position="82"/>
        <end position="101"/>
    </location>
</feature>
<dbReference type="InterPro" id="IPR036259">
    <property type="entry name" value="MFS_trans_sf"/>
</dbReference>
<feature type="transmembrane region" description="Helical" evidence="4">
    <location>
        <begin position="311"/>
        <end position="336"/>
    </location>
</feature>
<feature type="domain" description="Major facilitator superfamily (MFS) profile" evidence="5">
    <location>
        <begin position="219"/>
        <end position="404"/>
    </location>
</feature>
<feature type="transmembrane region" description="Helical" evidence="4">
    <location>
        <begin position="287"/>
        <end position="305"/>
    </location>
</feature>
<dbReference type="RefSeq" id="WP_201659697.1">
    <property type="nucleotide sequence ID" value="NZ_CP068047.1"/>
</dbReference>
<feature type="transmembrane region" description="Helical" evidence="4">
    <location>
        <begin position="107"/>
        <end position="124"/>
    </location>
</feature>
<accession>A0ABX7BYJ8</accession>
<evidence type="ECO:0000313" key="7">
    <source>
        <dbReference type="Proteomes" id="UP000595460"/>
    </source>
</evidence>
<sequence>MSQPARLPFGQSQRTALLLAASSAIAGSVGPIAIGSGGLAGASVLPADALSLSTMPVTTFVIGSAIAAIPAALLMRRVGRRAGFITGALVGASGAGLASLALGLGSFWLFAMGMMVLGGAAAFLQQYRFAAADASEPAFKDQAIAWVMAGGIVSGIAGPQLAIHGRSIWPDAPYAGPFFLLALLFLCAVPLLARLRVPMPKQLATGQNGRPLSRIISQPRYLLAMLITVSAYAMMSLIMTATPLAMVKLCGHSVSDAQIGIIFHVLAMFGPSFFTGRLIARFGRSTIAAAGFLLIAAAAGVALTGTSVAQFWLLLTLLGVGWNFGFIAGTAMITDLYRPEEAAKTQAFSEFALFSIIALVTFASGGLIAAVGWWVLNLLVFPLVVLGIALIVVEELADRRRAAV</sequence>
<dbReference type="PANTHER" id="PTHR23534">
    <property type="entry name" value="MFS PERMEASE"/>
    <property type="match status" value="1"/>
</dbReference>
<keyword evidence="3 4" id="KW-0472">Membrane</keyword>
<reference evidence="6 7" key="1">
    <citation type="submission" date="2021-01" db="EMBL/GenBank/DDBJ databases">
        <title>Genome seq and assembly of Devosia sp. G19.</title>
        <authorList>
            <person name="Chhetri G."/>
        </authorList>
    </citation>
    <scope>NUCLEOTIDE SEQUENCE [LARGE SCALE GENOMIC DNA]</scope>
    <source>
        <strain evidence="6 7">G19</strain>
    </source>
</reference>
<feature type="transmembrane region" description="Helical" evidence="4">
    <location>
        <begin position="55"/>
        <end position="75"/>
    </location>
</feature>
<dbReference type="Pfam" id="PF07690">
    <property type="entry name" value="MFS_1"/>
    <property type="match status" value="1"/>
</dbReference>
<feature type="transmembrane region" description="Helical" evidence="4">
    <location>
        <begin position="348"/>
        <end position="368"/>
    </location>
</feature>
<feature type="transmembrane region" description="Helical" evidence="4">
    <location>
        <begin position="221"/>
        <end position="241"/>
    </location>
</feature>
<dbReference type="Proteomes" id="UP000595460">
    <property type="component" value="Chromosome"/>
</dbReference>
<keyword evidence="1 4" id="KW-0812">Transmembrane</keyword>
<dbReference type="SUPFAM" id="SSF103473">
    <property type="entry name" value="MFS general substrate transporter"/>
    <property type="match status" value="1"/>
</dbReference>
<organism evidence="6 7">
    <name type="scientific">Devosia oryziradicis</name>
    <dbReference type="NCBI Taxonomy" id="2801335"/>
    <lineage>
        <taxon>Bacteria</taxon>
        <taxon>Pseudomonadati</taxon>
        <taxon>Pseudomonadota</taxon>
        <taxon>Alphaproteobacteria</taxon>
        <taxon>Hyphomicrobiales</taxon>
        <taxon>Devosiaceae</taxon>
        <taxon>Devosia</taxon>
    </lineage>
</organism>
<feature type="transmembrane region" description="Helical" evidence="4">
    <location>
        <begin position="174"/>
        <end position="193"/>
    </location>
</feature>
<dbReference type="PANTHER" id="PTHR23534:SF1">
    <property type="entry name" value="MAJOR FACILITATOR SUPERFAMILY PROTEIN"/>
    <property type="match status" value="1"/>
</dbReference>
<dbReference type="InterPro" id="IPR011701">
    <property type="entry name" value="MFS"/>
</dbReference>
<feature type="transmembrane region" description="Helical" evidence="4">
    <location>
        <begin position="144"/>
        <end position="162"/>
    </location>
</feature>
<evidence type="ECO:0000256" key="4">
    <source>
        <dbReference type="SAM" id="Phobius"/>
    </source>
</evidence>